<dbReference type="Proteomes" id="UP001595833">
    <property type="component" value="Unassembled WGS sequence"/>
</dbReference>
<proteinExistence type="predicted"/>
<reference evidence="3" key="1">
    <citation type="journal article" date="2019" name="Int. J. Syst. Evol. Microbiol.">
        <title>The Global Catalogue of Microorganisms (GCM) 10K type strain sequencing project: providing services to taxonomists for standard genome sequencing and annotation.</title>
        <authorList>
            <consortium name="The Broad Institute Genomics Platform"/>
            <consortium name="The Broad Institute Genome Sequencing Center for Infectious Disease"/>
            <person name="Wu L."/>
            <person name="Ma J."/>
        </authorList>
    </citation>
    <scope>NUCLEOTIDE SEQUENCE [LARGE SCALE GENOMIC DNA]</scope>
    <source>
        <strain evidence="3">KCTC 12848</strain>
    </source>
</reference>
<evidence type="ECO:0000313" key="3">
    <source>
        <dbReference type="Proteomes" id="UP001595833"/>
    </source>
</evidence>
<feature type="compositionally biased region" description="Basic residues" evidence="1">
    <location>
        <begin position="176"/>
        <end position="186"/>
    </location>
</feature>
<evidence type="ECO:0000256" key="1">
    <source>
        <dbReference type="SAM" id="MobiDB-lite"/>
    </source>
</evidence>
<sequence>MQPPTRTLDGAQRQAHAMLVACPAAPRGCGQPAGQACVGASGEELTGPGHPHRLAAAYREHPDTVPPSPPEPARATAAPAPVAHLVSVDQLRADLLRHRAPCPRPRWCRASIVRARNERGEWARFDAEPTPPPPAGQPEPPRLHTLTLDPNGVVRAVRLTPGQVAGARAAGTPLHQPHHQTCRRVTRVRDAG</sequence>
<protein>
    <submittedName>
        <fullName evidence="2">Uncharacterized protein</fullName>
    </submittedName>
</protein>
<gene>
    <name evidence="2" type="ORF">ACFPFM_07920</name>
</gene>
<keyword evidence="3" id="KW-1185">Reference proteome</keyword>
<name>A0ABV9XWU4_9PSEU</name>
<organism evidence="2 3">
    <name type="scientific">Saccharothrix xinjiangensis</name>
    <dbReference type="NCBI Taxonomy" id="204798"/>
    <lineage>
        <taxon>Bacteria</taxon>
        <taxon>Bacillati</taxon>
        <taxon>Actinomycetota</taxon>
        <taxon>Actinomycetes</taxon>
        <taxon>Pseudonocardiales</taxon>
        <taxon>Pseudonocardiaceae</taxon>
        <taxon>Saccharothrix</taxon>
    </lineage>
</organism>
<accession>A0ABV9XWU4</accession>
<feature type="region of interest" description="Disordered" evidence="1">
    <location>
        <begin position="123"/>
        <end position="145"/>
    </location>
</feature>
<feature type="region of interest" description="Disordered" evidence="1">
    <location>
        <begin position="167"/>
        <end position="192"/>
    </location>
</feature>
<comment type="caution">
    <text evidence="2">The sequence shown here is derived from an EMBL/GenBank/DDBJ whole genome shotgun (WGS) entry which is preliminary data.</text>
</comment>
<dbReference type="RefSeq" id="WP_344036549.1">
    <property type="nucleotide sequence ID" value="NZ_BAAAKE010000005.1"/>
</dbReference>
<dbReference type="EMBL" id="JBHSJB010000007">
    <property type="protein sequence ID" value="MFC5053684.1"/>
    <property type="molecule type" value="Genomic_DNA"/>
</dbReference>
<feature type="compositionally biased region" description="Pro residues" evidence="1">
    <location>
        <begin position="129"/>
        <end position="140"/>
    </location>
</feature>
<evidence type="ECO:0000313" key="2">
    <source>
        <dbReference type="EMBL" id="MFC5053684.1"/>
    </source>
</evidence>